<dbReference type="GeneID" id="9043252"/>
<name>C5LBK1_PERM5</name>
<dbReference type="EMBL" id="GG680918">
    <property type="protein sequence ID" value="EER05822.1"/>
    <property type="molecule type" value="Genomic_DNA"/>
</dbReference>
<accession>C5LBK1</accession>
<dbReference type="RefSeq" id="XP_002774006.1">
    <property type="nucleotide sequence ID" value="XM_002773960.1"/>
</dbReference>
<organism evidence="2">
    <name type="scientific">Perkinsus marinus (strain ATCC 50983 / TXsc)</name>
    <dbReference type="NCBI Taxonomy" id="423536"/>
    <lineage>
        <taxon>Eukaryota</taxon>
        <taxon>Sar</taxon>
        <taxon>Alveolata</taxon>
        <taxon>Perkinsozoa</taxon>
        <taxon>Perkinsea</taxon>
        <taxon>Perkinsida</taxon>
        <taxon>Perkinsidae</taxon>
        <taxon>Perkinsus</taxon>
    </lineage>
</organism>
<reference evidence="1 2" key="1">
    <citation type="submission" date="2008-07" db="EMBL/GenBank/DDBJ databases">
        <authorList>
            <person name="El-Sayed N."/>
            <person name="Caler E."/>
            <person name="Inman J."/>
            <person name="Amedeo P."/>
            <person name="Hass B."/>
            <person name="Wortman J."/>
        </authorList>
    </citation>
    <scope>NUCLEOTIDE SEQUENCE [LARGE SCALE GENOMIC DNA]</scope>
    <source>
        <strain evidence="2">ATCC 50983 / TXsc</strain>
    </source>
</reference>
<gene>
    <name evidence="1" type="ORF">Pmar_PMAR011873</name>
</gene>
<evidence type="ECO:0000313" key="1">
    <source>
        <dbReference type="EMBL" id="EER05822.1"/>
    </source>
</evidence>
<evidence type="ECO:0000313" key="2">
    <source>
        <dbReference type="Proteomes" id="UP000007800"/>
    </source>
</evidence>
<dbReference type="Proteomes" id="UP000007800">
    <property type="component" value="Unassembled WGS sequence"/>
</dbReference>
<keyword evidence="2" id="KW-1185">Reference proteome</keyword>
<dbReference type="AlphaFoldDB" id="C5LBK1"/>
<sequence length="100" mass="11134">MIEACTCLSSILTSRVAVHGSGVLTLVLTHTVEASDVDPAPWSADFDVLELNLDNLSNEFLSRWLAELLAEQVEENIRLVQREKHARQCAAIELPKTVYK</sequence>
<dbReference type="InParanoid" id="C5LBK1"/>
<protein>
    <submittedName>
        <fullName evidence="1">Uncharacterized protein</fullName>
    </submittedName>
</protein>
<proteinExistence type="predicted"/>